<feature type="domain" description="Peptidase M16 N-terminal" evidence="3">
    <location>
        <begin position="26"/>
        <end position="170"/>
    </location>
</feature>
<dbReference type="EMBL" id="SFBF01000247">
    <property type="protein sequence ID" value="TRU46324.1"/>
    <property type="molecule type" value="Genomic_DNA"/>
</dbReference>
<dbReference type="PANTHER" id="PTHR11851:SF49">
    <property type="entry name" value="MITOCHONDRIAL-PROCESSING PEPTIDASE SUBUNIT ALPHA"/>
    <property type="match status" value="1"/>
</dbReference>
<dbReference type="PANTHER" id="PTHR11851">
    <property type="entry name" value="METALLOPROTEASE"/>
    <property type="match status" value="1"/>
</dbReference>
<accession>A0A552FHZ5</accession>
<gene>
    <name evidence="5" type="ORF">EWV91_12955</name>
</gene>
<dbReference type="Proteomes" id="UP000320293">
    <property type="component" value="Unassembled WGS sequence"/>
</dbReference>
<dbReference type="InterPro" id="IPR001431">
    <property type="entry name" value="Pept_M16_Zn_BS"/>
</dbReference>
<dbReference type="Pfam" id="PF05193">
    <property type="entry name" value="Peptidase_M16_C"/>
    <property type="match status" value="1"/>
</dbReference>
<evidence type="ECO:0000259" key="3">
    <source>
        <dbReference type="Pfam" id="PF00675"/>
    </source>
</evidence>
<protein>
    <submittedName>
        <fullName evidence="5">Insulinase family protein</fullName>
    </submittedName>
</protein>
<dbReference type="PROSITE" id="PS00143">
    <property type="entry name" value="INSULINASE"/>
    <property type="match status" value="1"/>
</dbReference>
<name>A0A552FHZ5_MICAE</name>
<dbReference type="InterPro" id="IPR011249">
    <property type="entry name" value="Metalloenz_LuxS/M16"/>
</dbReference>
<comment type="similarity">
    <text evidence="1 2">Belongs to the peptidase M16 family.</text>
</comment>
<evidence type="ECO:0000256" key="2">
    <source>
        <dbReference type="RuleBase" id="RU004447"/>
    </source>
</evidence>
<dbReference type="AlphaFoldDB" id="A0A552FHZ5"/>
<dbReference type="Gene3D" id="3.30.830.10">
    <property type="entry name" value="Metalloenzyme, LuxS/M16 peptidase-like"/>
    <property type="match status" value="2"/>
</dbReference>
<reference evidence="5 6" key="1">
    <citation type="submission" date="2019-01" db="EMBL/GenBank/DDBJ databases">
        <title>Coherence of Microcystis species and biogeography revealed through population genomics.</title>
        <authorList>
            <person name="Perez-Carrascal O.M."/>
            <person name="Terrat Y."/>
            <person name="Giani A."/>
            <person name="Fortin N."/>
            <person name="Tromas N."/>
            <person name="Shapiro B.J."/>
        </authorList>
    </citation>
    <scope>NUCLEOTIDE SEQUENCE [LARGE SCALE GENOMIC DNA]</scope>
    <source>
        <strain evidence="5">Ma_QC_Ca_00000000_S207</strain>
    </source>
</reference>
<evidence type="ECO:0000256" key="1">
    <source>
        <dbReference type="ARBA" id="ARBA00007261"/>
    </source>
</evidence>
<organism evidence="5 6">
    <name type="scientific">Microcystis aeruginosa Ma_QC_Ca_00000000_S207</name>
    <dbReference type="NCBI Taxonomy" id="2486251"/>
    <lineage>
        <taxon>Bacteria</taxon>
        <taxon>Bacillati</taxon>
        <taxon>Cyanobacteriota</taxon>
        <taxon>Cyanophyceae</taxon>
        <taxon>Oscillatoriophycideae</taxon>
        <taxon>Chroococcales</taxon>
        <taxon>Microcystaceae</taxon>
        <taxon>Microcystis</taxon>
    </lineage>
</organism>
<dbReference type="GO" id="GO:0006508">
    <property type="term" value="P:proteolysis"/>
    <property type="evidence" value="ECO:0007669"/>
    <property type="project" value="InterPro"/>
</dbReference>
<evidence type="ECO:0000313" key="6">
    <source>
        <dbReference type="Proteomes" id="UP000320293"/>
    </source>
</evidence>
<sequence>MTAILGKPATLNTPILHRLANGLTIIAESQPVEAVNLNVWLQVGSALESDQINGMAHFLEHMVFKGTRNLDSGEFERAIESRGAVTNAATSQEYTHYYITTAPQDFAHLAPLQLEVVLEALIPDEAFERERQVILEEIRRSQDNPRRRTFYRTMETCFQVLPYRRPVLGPTEVIENLTPQQMRDFHRTWYRPEWMTVAVVGNLPVDDLMAIVRDSLDNLGSKGNSGLISHPIANLQPEAPFNQIIRQEYEDENLQQARLILFWKVPGLRDLEKTYPLDVLAAILGQGKVSRLFQSLRQEKGLVSQITASNMSQTVQGVFSVSAQLASENIEQVETEILAQIEQIQQEAVTVSELERVKTQVANRFIFSNERPSDRANLYGYYHTQIGDLQPAFCYPQHIEALTLEDIQNASQEYLNPNAYGVVVVRPISKQGMGKWGNGEISTKTLTP</sequence>
<dbReference type="GO" id="GO:0004222">
    <property type="term" value="F:metalloendopeptidase activity"/>
    <property type="evidence" value="ECO:0007669"/>
    <property type="project" value="InterPro"/>
</dbReference>
<feature type="domain" description="Peptidase M16 C-terminal" evidence="4">
    <location>
        <begin position="176"/>
        <end position="360"/>
    </location>
</feature>
<dbReference type="Pfam" id="PF00675">
    <property type="entry name" value="Peptidase_M16"/>
    <property type="match status" value="1"/>
</dbReference>
<dbReference type="GO" id="GO:0046872">
    <property type="term" value="F:metal ion binding"/>
    <property type="evidence" value="ECO:0007669"/>
    <property type="project" value="InterPro"/>
</dbReference>
<dbReference type="InterPro" id="IPR007863">
    <property type="entry name" value="Peptidase_M16_C"/>
</dbReference>
<comment type="caution">
    <text evidence="5">The sequence shown here is derived from an EMBL/GenBank/DDBJ whole genome shotgun (WGS) entry which is preliminary data.</text>
</comment>
<dbReference type="InterPro" id="IPR050361">
    <property type="entry name" value="MPP/UQCRC_Complex"/>
</dbReference>
<dbReference type="SUPFAM" id="SSF63411">
    <property type="entry name" value="LuxS/MPP-like metallohydrolase"/>
    <property type="match status" value="2"/>
</dbReference>
<dbReference type="InterPro" id="IPR011765">
    <property type="entry name" value="Pept_M16_N"/>
</dbReference>
<evidence type="ECO:0000313" key="5">
    <source>
        <dbReference type="EMBL" id="TRU46324.1"/>
    </source>
</evidence>
<evidence type="ECO:0000259" key="4">
    <source>
        <dbReference type="Pfam" id="PF05193"/>
    </source>
</evidence>
<proteinExistence type="inferred from homology"/>